<gene>
    <name evidence="1" type="ORF">BCV71DRAFT_252454</name>
</gene>
<organism evidence="1 2">
    <name type="scientific">Rhizopus microsporus</name>
    <dbReference type="NCBI Taxonomy" id="58291"/>
    <lineage>
        <taxon>Eukaryota</taxon>
        <taxon>Fungi</taxon>
        <taxon>Fungi incertae sedis</taxon>
        <taxon>Mucoromycota</taxon>
        <taxon>Mucoromycotina</taxon>
        <taxon>Mucoromycetes</taxon>
        <taxon>Mucorales</taxon>
        <taxon>Mucorineae</taxon>
        <taxon>Rhizopodaceae</taxon>
        <taxon>Rhizopus</taxon>
    </lineage>
</organism>
<dbReference type="AlphaFoldDB" id="A0A1X0SGA0"/>
<sequence>MNNQINNRFTVNDEGVQRMTDNNSAMYYSNQMIIVQNMTHRPVNTIKVYSAKQEEWKLRRNPNGIPIALGRESVPIYVKAIADVYMEDIFRSKGIDDRNPLWFNSKLLTTAVVYYGVSSNTHRQWYFNRVAIAAPKKQRTTVSTMALVAYWTKDISKDHISSVVRSLSCREYLSQMKTQKLSLRGQLRKRSDVFQWLVGRVCTEERWLR</sequence>
<evidence type="ECO:0000313" key="1">
    <source>
        <dbReference type="EMBL" id="ORE23335.1"/>
    </source>
</evidence>
<accession>A0A1X0SGA0</accession>
<name>A0A1X0SGA0_RHIZD</name>
<dbReference type="EMBL" id="KV921259">
    <property type="protein sequence ID" value="ORE23335.1"/>
    <property type="molecule type" value="Genomic_DNA"/>
</dbReference>
<reference evidence="1 2" key="1">
    <citation type="journal article" date="2016" name="Proc. Natl. Acad. Sci. U.S.A.">
        <title>Lipid metabolic changes in an early divergent fungus govern the establishment of a mutualistic symbiosis with endobacteria.</title>
        <authorList>
            <person name="Lastovetsky O.A."/>
            <person name="Gaspar M.L."/>
            <person name="Mondo S.J."/>
            <person name="LaButti K.M."/>
            <person name="Sandor L."/>
            <person name="Grigoriev I.V."/>
            <person name="Henry S.A."/>
            <person name="Pawlowska T.E."/>
        </authorList>
    </citation>
    <scope>NUCLEOTIDE SEQUENCE [LARGE SCALE GENOMIC DNA]</scope>
    <source>
        <strain evidence="1 2">ATCC 11559</strain>
    </source>
</reference>
<dbReference type="VEuPathDB" id="FungiDB:BCV72DRAFT_332863"/>
<proteinExistence type="predicted"/>
<protein>
    <submittedName>
        <fullName evidence="1">Uncharacterized protein</fullName>
    </submittedName>
</protein>
<dbReference type="Proteomes" id="UP000242381">
    <property type="component" value="Unassembled WGS sequence"/>
</dbReference>
<evidence type="ECO:0000313" key="2">
    <source>
        <dbReference type="Proteomes" id="UP000242381"/>
    </source>
</evidence>